<keyword evidence="4" id="KW-0067">ATP-binding</keyword>
<dbReference type="SUPFAM" id="SSF140931">
    <property type="entry name" value="Fic-like"/>
    <property type="match status" value="1"/>
</dbReference>
<dbReference type="PANTHER" id="PTHR39560">
    <property type="entry name" value="PROTEIN ADENYLYLTRANSFERASE FIC-RELATED"/>
    <property type="match status" value="1"/>
</dbReference>
<dbReference type="EC" id="2.7.7.108" evidence="5"/>
<gene>
    <name evidence="9" type="ORF">SAMN02910350_01020</name>
</gene>
<dbReference type="Pfam" id="PF02661">
    <property type="entry name" value="Fic"/>
    <property type="match status" value="1"/>
</dbReference>
<dbReference type="RefSeq" id="WP_028246573.1">
    <property type="nucleotide sequence ID" value="NZ_FMWK01000004.1"/>
</dbReference>
<organism evidence="9 10">
    <name type="scientific">Pseudobutyrivibrio xylanivorans</name>
    <dbReference type="NCBI Taxonomy" id="185007"/>
    <lineage>
        <taxon>Bacteria</taxon>
        <taxon>Bacillati</taxon>
        <taxon>Bacillota</taxon>
        <taxon>Clostridia</taxon>
        <taxon>Lachnospirales</taxon>
        <taxon>Lachnospiraceae</taxon>
        <taxon>Pseudobutyrivibrio</taxon>
    </lineage>
</organism>
<dbReference type="GO" id="GO:0051302">
    <property type="term" value="P:regulation of cell division"/>
    <property type="evidence" value="ECO:0007669"/>
    <property type="project" value="TreeGrafter"/>
</dbReference>
<keyword evidence="3" id="KW-0547">Nucleotide-binding</keyword>
<dbReference type="PANTHER" id="PTHR39560:SF1">
    <property type="entry name" value="PROTEIN ADENYLYLTRANSFERASE FIC-RELATED"/>
    <property type="match status" value="1"/>
</dbReference>
<keyword evidence="1" id="KW-0808">Transferase</keyword>
<reference evidence="9 10" key="1">
    <citation type="submission" date="2016-10" db="EMBL/GenBank/DDBJ databases">
        <authorList>
            <person name="de Groot N.N."/>
        </authorList>
    </citation>
    <scope>NUCLEOTIDE SEQUENCE [LARGE SCALE GENOMIC DNA]</scope>
    <source>
        <strain evidence="9 10">DSM 10317</strain>
    </source>
</reference>
<accession>A0A1G5RV27</accession>
<dbReference type="Gene3D" id="1.10.3290.10">
    <property type="entry name" value="Fido-like domain"/>
    <property type="match status" value="1"/>
</dbReference>
<comment type="catalytic activity">
    <reaction evidence="6">
        <text>L-threonyl-[protein] + ATP = 3-O-(5'-adenylyl)-L-threonyl-[protein] + diphosphate</text>
        <dbReference type="Rhea" id="RHEA:54292"/>
        <dbReference type="Rhea" id="RHEA-COMP:11060"/>
        <dbReference type="Rhea" id="RHEA-COMP:13847"/>
        <dbReference type="ChEBI" id="CHEBI:30013"/>
        <dbReference type="ChEBI" id="CHEBI:30616"/>
        <dbReference type="ChEBI" id="CHEBI:33019"/>
        <dbReference type="ChEBI" id="CHEBI:138113"/>
        <dbReference type="EC" id="2.7.7.108"/>
    </reaction>
</comment>
<dbReference type="Proteomes" id="UP000199428">
    <property type="component" value="Unassembled WGS sequence"/>
</dbReference>
<evidence type="ECO:0000259" key="8">
    <source>
        <dbReference type="PROSITE" id="PS51459"/>
    </source>
</evidence>
<dbReference type="AlphaFoldDB" id="A0A1G5RV27"/>
<feature type="domain" description="Fido" evidence="8">
    <location>
        <begin position="49"/>
        <end position="202"/>
    </location>
</feature>
<sequence length="207" mass="24161">MRDPYLYEDVPVLKNILGIKSQELLDEAEADYVVYRLKDVAINPLPGDYHTEHFLKMHQVIFQDIFDWAGSPRTISIYKEEDVLGGQSVEYSDPFDIVSDIHHVLKDMREKEWDAFNHEELANQFCDSLAALWKIHPFREGNTRTTITFCCQFIEAQGIMINRKLFEENAGYVRTALVAYNAFFSDGSDFSKKEYLYKIVYDAFSEQ</sequence>
<evidence type="ECO:0000256" key="3">
    <source>
        <dbReference type="ARBA" id="ARBA00022741"/>
    </source>
</evidence>
<evidence type="ECO:0000256" key="1">
    <source>
        <dbReference type="ARBA" id="ARBA00022679"/>
    </source>
</evidence>
<dbReference type="GO" id="GO:0005524">
    <property type="term" value="F:ATP binding"/>
    <property type="evidence" value="ECO:0007669"/>
    <property type="project" value="UniProtKB-KW"/>
</dbReference>
<evidence type="ECO:0000256" key="4">
    <source>
        <dbReference type="ARBA" id="ARBA00022840"/>
    </source>
</evidence>
<evidence type="ECO:0000256" key="5">
    <source>
        <dbReference type="ARBA" id="ARBA00034531"/>
    </source>
</evidence>
<protein>
    <recommendedName>
        <fullName evidence="5">protein adenylyltransferase</fullName>
        <ecNumber evidence="5">2.7.7.108</ecNumber>
    </recommendedName>
</protein>
<evidence type="ECO:0000256" key="2">
    <source>
        <dbReference type="ARBA" id="ARBA00022695"/>
    </source>
</evidence>
<proteinExistence type="predicted"/>
<dbReference type="InterPro" id="IPR003812">
    <property type="entry name" value="Fido"/>
</dbReference>
<evidence type="ECO:0000256" key="6">
    <source>
        <dbReference type="ARBA" id="ARBA00047939"/>
    </source>
</evidence>
<dbReference type="InterPro" id="IPR036597">
    <property type="entry name" value="Fido-like_dom_sf"/>
</dbReference>
<name>A0A1G5RV27_PSEXY</name>
<evidence type="ECO:0000313" key="10">
    <source>
        <dbReference type="Proteomes" id="UP000199428"/>
    </source>
</evidence>
<dbReference type="EMBL" id="FMWK01000004">
    <property type="protein sequence ID" value="SCZ77962.1"/>
    <property type="molecule type" value="Genomic_DNA"/>
</dbReference>
<comment type="catalytic activity">
    <reaction evidence="7">
        <text>L-tyrosyl-[protein] + ATP = O-(5'-adenylyl)-L-tyrosyl-[protein] + diphosphate</text>
        <dbReference type="Rhea" id="RHEA:54288"/>
        <dbReference type="Rhea" id="RHEA-COMP:10136"/>
        <dbReference type="Rhea" id="RHEA-COMP:13846"/>
        <dbReference type="ChEBI" id="CHEBI:30616"/>
        <dbReference type="ChEBI" id="CHEBI:33019"/>
        <dbReference type="ChEBI" id="CHEBI:46858"/>
        <dbReference type="ChEBI" id="CHEBI:83624"/>
        <dbReference type="EC" id="2.7.7.108"/>
    </reaction>
</comment>
<dbReference type="PROSITE" id="PS51459">
    <property type="entry name" value="FIDO"/>
    <property type="match status" value="1"/>
</dbReference>
<evidence type="ECO:0000313" key="9">
    <source>
        <dbReference type="EMBL" id="SCZ77962.1"/>
    </source>
</evidence>
<dbReference type="GO" id="GO:0070733">
    <property type="term" value="F:AMPylase activity"/>
    <property type="evidence" value="ECO:0007669"/>
    <property type="project" value="UniProtKB-EC"/>
</dbReference>
<keyword evidence="2" id="KW-0548">Nucleotidyltransferase</keyword>
<evidence type="ECO:0000256" key="7">
    <source>
        <dbReference type="ARBA" id="ARBA00048696"/>
    </source>
</evidence>